<organism evidence="5 6">
    <name type="scientific">Shiella aurantiaca</name>
    <dbReference type="NCBI Taxonomy" id="3058365"/>
    <lineage>
        <taxon>Bacteria</taxon>
        <taxon>Pseudomonadati</taxon>
        <taxon>Bacteroidota</taxon>
        <taxon>Cytophagia</taxon>
        <taxon>Cytophagales</taxon>
        <taxon>Shiellaceae</taxon>
        <taxon>Shiella</taxon>
    </lineage>
</organism>
<keyword evidence="5" id="KW-0675">Receptor</keyword>
<dbReference type="Gene3D" id="2.40.170.20">
    <property type="entry name" value="TonB-dependent receptor, beta-barrel domain"/>
    <property type="match status" value="1"/>
</dbReference>
<accession>A0ABT8F0Y6</accession>
<evidence type="ECO:0000256" key="2">
    <source>
        <dbReference type="ARBA" id="ARBA00023136"/>
    </source>
</evidence>
<dbReference type="SUPFAM" id="SSF56935">
    <property type="entry name" value="Porins"/>
    <property type="match status" value="1"/>
</dbReference>
<evidence type="ECO:0000313" key="6">
    <source>
        <dbReference type="Proteomes" id="UP001168552"/>
    </source>
</evidence>
<reference evidence="5" key="1">
    <citation type="submission" date="2023-06" db="EMBL/GenBank/DDBJ databases">
        <title>Cytophagales bacterium Strain LB-30, isolated from soil.</title>
        <authorList>
            <person name="Liu B."/>
        </authorList>
    </citation>
    <scope>NUCLEOTIDE SEQUENCE</scope>
    <source>
        <strain evidence="5">LB-30</strain>
    </source>
</reference>
<keyword evidence="2" id="KW-0472">Membrane</keyword>
<dbReference type="InterPro" id="IPR036942">
    <property type="entry name" value="Beta-barrel_TonB_sf"/>
</dbReference>
<comment type="caution">
    <text evidence="5">The sequence shown here is derived from an EMBL/GenBank/DDBJ whole genome shotgun (WGS) entry which is preliminary data.</text>
</comment>
<evidence type="ECO:0000256" key="3">
    <source>
        <dbReference type="ARBA" id="ARBA00023237"/>
    </source>
</evidence>
<comment type="subcellular location">
    <subcellularLocation>
        <location evidence="1">Cell outer membrane</location>
    </subcellularLocation>
</comment>
<name>A0ABT8F0Y6_9BACT</name>
<keyword evidence="4" id="KW-0732">Signal</keyword>
<sequence length="553" mass="63043">MIRTIKFAIFSLVCFAALPAQAQVKWDEDGEIKDSEIVIEKDRTIELPAFNRSFEKVPPLPEQKDKAIIPYQFPILTFSGMDLLVFEPKIRPLTMQEEKLDKYYGNYVKLGVGNYRTSYLDLFLNSKRSKNYAYGFHYQHLSSQSGPVRRDLSSNSLNDASVYGKVFSKNTVLEGDLNYNRQAANFYGAAAIDSTQTGVDQQLIHRTSVGITLSNNKSSSIDYRLGTRFEYLTTYYEAQETNFDAEADFTYAISDKVKAFVTTDWWISQYKDSTSLNRSLFRLNPGFTFAYLGFDFTAGLRAVYENDTAQNLGKMHIFPTLKAEYQVTDQSSLYLSIEGDAEKRHLSGVLNENIYLGRHQELSHTLNTLSFTAGYKGKVLQSVGYHAGISLGTFKNMGFYNLSGQDSARFDLVYDKGTSQRLHLFGELNFNKEEKLRSILRGDYYKYTTDVQAEAWHRPTYKLSLLNTYNLSDKILFNADFYLIGGIKALNPLDMATVELPTIVDLNLKIDYQFNKRSSAFISFNNLLGKEYQYYLNYPVRGIQVMVGGALAF</sequence>
<dbReference type="Proteomes" id="UP001168552">
    <property type="component" value="Unassembled WGS sequence"/>
</dbReference>
<gene>
    <name evidence="5" type="ORF">QWY31_01050</name>
</gene>
<feature type="signal peptide" evidence="4">
    <location>
        <begin position="1"/>
        <end position="22"/>
    </location>
</feature>
<dbReference type="EMBL" id="JAUHJS010000001">
    <property type="protein sequence ID" value="MDN4164063.1"/>
    <property type="molecule type" value="Genomic_DNA"/>
</dbReference>
<evidence type="ECO:0000256" key="1">
    <source>
        <dbReference type="ARBA" id="ARBA00004442"/>
    </source>
</evidence>
<keyword evidence="3" id="KW-0998">Cell outer membrane</keyword>
<feature type="chain" id="PRO_5045920752" evidence="4">
    <location>
        <begin position="23"/>
        <end position="553"/>
    </location>
</feature>
<evidence type="ECO:0000313" key="5">
    <source>
        <dbReference type="EMBL" id="MDN4164063.1"/>
    </source>
</evidence>
<protein>
    <submittedName>
        <fullName evidence="5">TonB-dependent receptor</fullName>
    </submittedName>
</protein>
<proteinExistence type="predicted"/>
<keyword evidence="6" id="KW-1185">Reference proteome</keyword>
<dbReference type="RefSeq" id="WP_320002590.1">
    <property type="nucleotide sequence ID" value="NZ_JAUHJS010000001.1"/>
</dbReference>
<evidence type="ECO:0000256" key="4">
    <source>
        <dbReference type="SAM" id="SignalP"/>
    </source>
</evidence>